<evidence type="ECO:0008006" key="4">
    <source>
        <dbReference type="Google" id="ProtNLM"/>
    </source>
</evidence>
<dbReference type="RefSeq" id="WP_018359817.1">
    <property type="nucleotide sequence ID" value="NZ_UGTI01000001.1"/>
</dbReference>
<dbReference type="AlphaFoldDB" id="A0A379DFV7"/>
<feature type="transmembrane region" description="Helical" evidence="1">
    <location>
        <begin position="6"/>
        <end position="26"/>
    </location>
</feature>
<evidence type="ECO:0000313" key="3">
    <source>
        <dbReference type="Proteomes" id="UP000254263"/>
    </source>
</evidence>
<proteinExistence type="predicted"/>
<sequence length="257" mass="29261">MIKKILYIIGFFLLLAYLSVVIYFALRHRPSGKCSGVDVEMISKSGQIAFMTREDVRKELELMKFDLPGKELGTINIYEVEENLRKNPLFSNTQVYLSPVSKSLVLQIEQKSPMFIVQAGDSVYYISTDRGIIPCNPRYAVEVPLVTGHVERDYALGAVYDLIKIIKNDSYWQNFFTQVYVRKDGNIILTPRLGTMQIIMGTTPKWRTKLHNLRAFCDEVIPRVGWEAYKSLNLEFNGQVIAKSVDGSPAHIGSPKE</sequence>
<accession>A0A379DFV7</accession>
<protein>
    <recommendedName>
        <fullName evidence="4">Cell division protein FtsQ</fullName>
    </recommendedName>
</protein>
<keyword evidence="1" id="KW-1133">Transmembrane helix</keyword>
<keyword evidence="1" id="KW-0812">Transmembrane</keyword>
<reference evidence="2 3" key="1">
    <citation type="submission" date="2018-06" db="EMBL/GenBank/DDBJ databases">
        <authorList>
            <consortium name="Pathogen Informatics"/>
            <person name="Doyle S."/>
        </authorList>
    </citation>
    <scope>NUCLEOTIDE SEQUENCE [LARGE SCALE GENOMIC DNA]</scope>
    <source>
        <strain evidence="2 3">NCTC13100</strain>
    </source>
</reference>
<gene>
    <name evidence="2" type="ORF">NCTC13100_00035</name>
</gene>
<dbReference type="Proteomes" id="UP000254263">
    <property type="component" value="Unassembled WGS sequence"/>
</dbReference>
<organism evidence="2 3">
    <name type="scientific">Porphyromonas macacae</name>
    <dbReference type="NCBI Taxonomy" id="28115"/>
    <lineage>
        <taxon>Bacteria</taxon>
        <taxon>Pseudomonadati</taxon>
        <taxon>Bacteroidota</taxon>
        <taxon>Bacteroidia</taxon>
        <taxon>Bacteroidales</taxon>
        <taxon>Porphyromonadaceae</taxon>
        <taxon>Porphyromonas</taxon>
    </lineage>
</organism>
<evidence type="ECO:0000313" key="2">
    <source>
        <dbReference type="EMBL" id="SUB76923.1"/>
    </source>
</evidence>
<evidence type="ECO:0000256" key="1">
    <source>
        <dbReference type="SAM" id="Phobius"/>
    </source>
</evidence>
<keyword evidence="1" id="KW-0472">Membrane</keyword>
<dbReference type="EMBL" id="UGTI01000001">
    <property type="protein sequence ID" value="SUB76923.1"/>
    <property type="molecule type" value="Genomic_DNA"/>
</dbReference>
<name>A0A379DFV7_9PORP</name>